<keyword evidence="6" id="KW-1185">Reference proteome</keyword>
<dbReference type="GO" id="GO:0031956">
    <property type="term" value="F:medium-chain fatty acid-CoA ligase activity"/>
    <property type="evidence" value="ECO:0007669"/>
    <property type="project" value="TreeGrafter"/>
</dbReference>
<evidence type="ECO:0000313" key="6">
    <source>
        <dbReference type="Proteomes" id="UP000192330"/>
    </source>
</evidence>
<organism evidence="5 6">
    <name type="scientific">Primorskyibacter flagellatus</name>
    <dbReference type="NCBI Taxonomy" id="1387277"/>
    <lineage>
        <taxon>Bacteria</taxon>
        <taxon>Pseudomonadati</taxon>
        <taxon>Pseudomonadota</taxon>
        <taxon>Alphaproteobacteria</taxon>
        <taxon>Rhodobacterales</taxon>
        <taxon>Roseobacteraceae</taxon>
        <taxon>Primorskyibacter</taxon>
    </lineage>
</organism>
<keyword evidence="2" id="KW-0436">Ligase</keyword>
<evidence type="ECO:0000259" key="3">
    <source>
        <dbReference type="Pfam" id="PF00501"/>
    </source>
</evidence>
<dbReference type="Gene3D" id="3.30.300.30">
    <property type="match status" value="1"/>
</dbReference>
<evidence type="ECO:0000313" key="5">
    <source>
        <dbReference type="EMBL" id="SMC66167.1"/>
    </source>
</evidence>
<evidence type="ECO:0000256" key="1">
    <source>
        <dbReference type="ARBA" id="ARBA00006432"/>
    </source>
</evidence>
<protein>
    <submittedName>
        <fullName evidence="5">Long-chain acyl-CoA synthetase</fullName>
    </submittedName>
</protein>
<dbReference type="PANTHER" id="PTHR43201:SF5">
    <property type="entry name" value="MEDIUM-CHAIN ACYL-COA LIGASE ACSF2, MITOCHONDRIAL"/>
    <property type="match status" value="1"/>
</dbReference>
<feature type="domain" description="AMP-dependent synthetase/ligase" evidence="3">
    <location>
        <begin position="36"/>
        <end position="232"/>
    </location>
</feature>
<dbReference type="InterPro" id="IPR025110">
    <property type="entry name" value="AMP-bd_C"/>
</dbReference>
<dbReference type="InterPro" id="IPR000873">
    <property type="entry name" value="AMP-dep_synth/lig_dom"/>
</dbReference>
<evidence type="ECO:0000259" key="4">
    <source>
        <dbReference type="Pfam" id="PF13193"/>
    </source>
</evidence>
<dbReference type="SUPFAM" id="SSF56801">
    <property type="entry name" value="Acetyl-CoA synthetase-like"/>
    <property type="match status" value="1"/>
</dbReference>
<accession>A0A1W2AZJ2</accession>
<dbReference type="Proteomes" id="UP000192330">
    <property type="component" value="Unassembled WGS sequence"/>
</dbReference>
<reference evidence="5 6" key="1">
    <citation type="submission" date="2017-04" db="EMBL/GenBank/DDBJ databases">
        <authorList>
            <person name="Afonso C.L."/>
            <person name="Miller P.J."/>
            <person name="Scott M.A."/>
            <person name="Spackman E."/>
            <person name="Goraichik I."/>
            <person name="Dimitrov K.M."/>
            <person name="Suarez D.L."/>
            <person name="Swayne D.E."/>
        </authorList>
    </citation>
    <scope>NUCLEOTIDE SEQUENCE [LARGE SCALE GENOMIC DNA]</scope>
    <source>
        <strain evidence="5 6">CGMCC 1.12644</strain>
    </source>
</reference>
<gene>
    <name evidence="5" type="ORF">SAMN06295998_103428</name>
</gene>
<comment type="similarity">
    <text evidence="1">Belongs to the ATP-dependent AMP-binding enzyme family.</text>
</comment>
<proteinExistence type="inferred from homology"/>
<dbReference type="InterPro" id="IPR045851">
    <property type="entry name" value="AMP-bd_C_sf"/>
</dbReference>
<dbReference type="Gene3D" id="3.40.50.12780">
    <property type="entry name" value="N-terminal domain of ligase-like"/>
    <property type="match status" value="1"/>
</dbReference>
<dbReference type="GO" id="GO:0006631">
    <property type="term" value="P:fatty acid metabolic process"/>
    <property type="evidence" value="ECO:0007669"/>
    <property type="project" value="TreeGrafter"/>
</dbReference>
<dbReference type="STRING" id="1387277.SAMN06295998_103428"/>
<evidence type="ECO:0000256" key="2">
    <source>
        <dbReference type="ARBA" id="ARBA00022598"/>
    </source>
</evidence>
<dbReference type="AlphaFoldDB" id="A0A1W2AZJ2"/>
<feature type="domain" description="AMP-binding enzyme C-terminal" evidence="4">
    <location>
        <begin position="283"/>
        <end position="356"/>
    </location>
</feature>
<dbReference type="PANTHER" id="PTHR43201">
    <property type="entry name" value="ACYL-COA SYNTHETASE"/>
    <property type="match status" value="1"/>
</dbReference>
<dbReference type="Pfam" id="PF13193">
    <property type="entry name" value="AMP-binding_C"/>
    <property type="match status" value="1"/>
</dbReference>
<dbReference type="EMBL" id="FWYD01000003">
    <property type="protein sequence ID" value="SMC66167.1"/>
    <property type="molecule type" value="Genomic_DNA"/>
</dbReference>
<sequence length="370" mass="39841">MAQLLAAIETGREFCIHSGTAPLATPDGGAFLQCETSGSTGQPKRVRRSHASWIRSFMVDRALWNITPQDRIAVFGPLNHSLALYGAVSAVHLGAQVDVFTAPRPDTRLQMLRAAMPSLLYATPAQLRQLAACCDAGTGIPGTRHVMIGGGFLDKATRNASAQLFPGAVLHAFYGASETSFIAISDATTPPLSVGRAYPGVEIRIRDEQARDLPPDHPGEVWVQSPYLFEGYAQGTSAQTRWQDGFLTVGELGWLDPEGHLFLAGRRDRMFTVSDQNVFPELIERVLLDQPGVTHAAVLPRPDAKRGAVPVCFLSAGPQGVDTDAVLAACRRQLTPQAAPRRAFVLTDWPTLPSGKTDITALSQLLKAQT</sequence>
<dbReference type="Pfam" id="PF00501">
    <property type="entry name" value="AMP-binding"/>
    <property type="match status" value="1"/>
</dbReference>
<dbReference type="InterPro" id="IPR042099">
    <property type="entry name" value="ANL_N_sf"/>
</dbReference>
<name>A0A1W2AZJ2_9RHOB</name>